<dbReference type="EnsemblMetazoa" id="G18582.1">
    <property type="protein sequence ID" value="G18582.1:cds"/>
    <property type="gene ID" value="G18582"/>
</dbReference>
<evidence type="ECO:0000313" key="4">
    <source>
        <dbReference type="Proteomes" id="UP000005408"/>
    </source>
</evidence>
<feature type="region of interest" description="Disordered" evidence="2">
    <location>
        <begin position="1"/>
        <end position="20"/>
    </location>
</feature>
<keyword evidence="4" id="KW-1185">Reference proteome</keyword>
<feature type="coiled-coil region" evidence="1">
    <location>
        <begin position="71"/>
        <end position="161"/>
    </location>
</feature>
<reference evidence="3" key="1">
    <citation type="submission" date="2022-08" db="UniProtKB">
        <authorList>
            <consortium name="EnsemblMetazoa"/>
        </authorList>
    </citation>
    <scope>IDENTIFICATION</scope>
    <source>
        <strain evidence="3">05x7-T-G4-1.051#20</strain>
    </source>
</reference>
<dbReference type="AlphaFoldDB" id="A0A8W8JHQ5"/>
<evidence type="ECO:0000313" key="3">
    <source>
        <dbReference type="EnsemblMetazoa" id="G18582.1:cds"/>
    </source>
</evidence>
<organism evidence="3 4">
    <name type="scientific">Magallana gigas</name>
    <name type="common">Pacific oyster</name>
    <name type="synonym">Crassostrea gigas</name>
    <dbReference type="NCBI Taxonomy" id="29159"/>
    <lineage>
        <taxon>Eukaryota</taxon>
        <taxon>Metazoa</taxon>
        <taxon>Spiralia</taxon>
        <taxon>Lophotrochozoa</taxon>
        <taxon>Mollusca</taxon>
        <taxon>Bivalvia</taxon>
        <taxon>Autobranchia</taxon>
        <taxon>Pteriomorphia</taxon>
        <taxon>Ostreida</taxon>
        <taxon>Ostreoidea</taxon>
        <taxon>Ostreidae</taxon>
        <taxon>Magallana</taxon>
    </lineage>
</organism>
<keyword evidence="1" id="KW-0175">Coiled coil</keyword>
<proteinExistence type="predicted"/>
<sequence length="284" mass="32911">MAYVSRSRKPQVASPGKQTTEVSLDDLRADLLEIKDELKKTVKEDTLENLVTSIIKKILQQNNKELGKLIDEKVEKRCKQIEEKYEKKLDNMTRNIDILEKKAETLTEKLLECKKELREYKENLTETQEAAVEALRRSNHNEQYSRKYNFKIMNLKETEKENTREKVKTFIKENAGVALNDQEIVAAHRIPGEKGKGRPILVKVINTDVKSRVMRKRSAVKDNGFRLVDDVTKANVSLIKRLSEHQNIESAWYFNGSVYGKVGDKRMKFDITDDIDNKVKKAAR</sequence>
<evidence type="ECO:0000256" key="2">
    <source>
        <dbReference type="SAM" id="MobiDB-lite"/>
    </source>
</evidence>
<name>A0A8W8JHQ5_MAGGI</name>
<protein>
    <submittedName>
        <fullName evidence="3">Uncharacterized protein</fullName>
    </submittedName>
</protein>
<evidence type="ECO:0000256" key="1">
    <source>
        <dbReference type="SAM" id="Coils"/>
    </source>
</evidence>
<dbReference type="Proteomes" id="UP000005408">
    <property type="component" value="Unassembled WGS sequence"/>
</dbReference>
<dbReference type="Gene3D" id="3.30.70.1820">
    <property type="entry name" value="L1 transposable element, RRM domain"/>
    <property type="match status" value="1"/>
</dbReference>
<accession>A0A8W8JHQ5</accession>